<proteinExistence type="predicted"/>
<dbReference type="AlphaFoldDB" id="A0AAV3QDY8"/>
<feature type="region of interest" description="Disordered" evidence="1">
    <location>
        <begin position="1"/>
        <end position="22"/>
    </location>
</feature>
<accession>A0AAV3QDY8</accession>
<protein>
    <submittedName>
        <fullName evidence="2">Uncharacterized protein</fullName>
    </submittedName>
</protein>
<name>A0AAV3QDY8_LITER</name>
<comment type="caution">
    <text evidence="2">The sequence shown here is derived from an EMBL/GenBank/DDBJ whole genome shotgun (WGS) entry which is preliminary data.</text>
</comment>
<evidence type="ECO:0000313" key="3">
    <source>
        <dbReference type="Proteomes" id="UP001454036"/>
    </source>
</evidence>
<evidence type="ECO:0000313" key="2">
    <source>
        <dbReference type="EMBL" id="GAA0160392.1"/>
    </source>
</evidence>
<sequence>MGKAGAQVSLTKGGGRMKTKDAKKGVSGLGADVVQEKLKFGAFIRGFEDHVGENTSKASRDVAVCAKGLMGHFVGSGANLGAAANGKGEDLSDVIRPKSADPGIFKSGSQLRKSASLGNSGGLAALGVVSCGGKGTDLGRLVLGKDGEIQNVDGTAHLVSDAHATSQVLAIGTCVVSGVATTQGADGVPSRVDVGGSSGSIGVGGSMGGAGSLWVQSVHGNYLKGVSI</sequence>
<organism evidence="2 3">
    <name type="scientific">Lithospermum erythrorhizon</name>
    <name type="common">Purple gromwell</name>
    <name type="synonym">Lithospermum officinale var. erythrorhizon</name>
    <dbReference type="NCBI Taxonomy" id="34254"/>
    <lineage>
        <taxon>Eukaryota</taxon>
        <taxon>Viridiplantae</taxon>
        <taxon>Streptophyta</taxon>
        <taxon>Embryophyta</taxon>
        <taxon>Tracheophyta</taxon>
        <taxon>Spermatophyta</taxon>
        <taxon>Magnoliopsida</taxon>
        <taxon>eudicotyledons</taxon>
        <taxon>Gunneridae</taxon>
        <taxon>Pentapetalae</taxon>
        <taxon>asterids</taxon>
        <taxon>lamiids</taxon>
        <taxon>Boraginales</taxon>
        <taxon>Boraginaceae</taxon>
        <taxon>Boraginoideae</taxon>
        <taxon>Lithospermeae</taxon>
        <taxon>Lithospermum</taxon>
    </lineage>
</organism>
<dbReference type="EMBL" id="BAABME010003871">
    <property type="protein sequence ID" value="GAA0160392.1"/>
    <property type="molecule type" value="Genomic_DNA"/>
</dbReference>
<keyword evidence="3" id="KW-1185">Reference proteome</keyword>
<reference evidence="2 3" key="1">
    <citation type="submission" date="2024-01" db="EMBL/GenBank/DDBJ databases">
        <title>The complete chloroplast genome sequence of Lithospermum erythrorhizon: insights into the phylogenetic relationship among Boraginaceae species and the maternal lineages of purple gromwells.</title>
        <authorList>
            <person name="Okada T."/>
            <person name="Watanabe K."/>
        </authorList>
    </citation>
    <scope>NUCLEOTIDE SEQUENCE [LARGE SCALE GENOMIC DNA]</scope>
</reference>
<evidence type="ECO:0000256" key="1">
    <source>
        <dbReference type="SAM" id="MobiDB-lite"/>
    </source>
</evidence>
<dbReference type="Proteomes" id="UP001454036">
    <property type="component" value="Unassembled WGS sequence"/>
</dbReference>
<gene>
    <name evidence="2" type="ORF">LIER_16957</name>
</gene>